<dbReference type="Gene3D" id="1.10.10.10">
    <property type="entry name" value="Winged helix-like DNA-binding domain superfamily/Winged helix DNA-binding domain"/>
    <property type="match status" value="1"/>
</dbReference>
<accession>A0A2R6A5S4</accession>
<dbReference type="InterPro" id="IPR036388">
    <property type="entry name" value="WH-like_DNA-bd_sf"/>
</dbReference>
<reference evidence="1 2" key="1">
    <citation type="submission" date="2017-04" db="EMBL/GenBank/DDBJ databases">
        <title>Novel microbial lineages endemic to geothermal iron-oxide mats fill important gaps in the evolutionary history of Archaea.</title>
        <authorList>
            <person name="Jay Z.J."/>
            <person name="Beam J.P."/>
            <person name="Dlakic M."/>
            <person name="Rusch D.B."/>
            <person name="Kozubal M.A."/>
            <person name="Inskeep W.P."/>
        </authorList>
    </citation>
    <scope>NUCLEOTIDE SEQUENCE [LARGE SCALE GENOMIC DNA]</scope>
    <source>
        <strain evidence="1">OSP_D</strain>
    </source>
</reference>
<sequence length="88" mass="9612">MSYHRTLSDAKLSILNAIYKSGGFVNSLEELVDLTGYDKAQLSYHINGSADSKGLVELGLVDVVRQERGRLGVKLTALGKIFLTGREN</sequence>
<dbReference type="AlphaFoldDB" id="A0A2R6A5S4"/>
<protein>
    <recommendedName>
        <fullName evidence="3">ArnR1-like winged helix-turn-helix domain-containing protein</fullName>
    </recommendedName>
</protein>
<name>A0A2R6A5S4_9ARCH</name>
<dbReference type="SUPFAM" id="SSF46785">
    <property type="entry name" value="Winged helix' DNA-binding domain"/>
    <property type="match status" value="1"/>
</dbReference>
<organism evidence="1 2">
    <name type="scientific">Candidatus Marsarchaeota G1 archaeon OSP_D</name>
    <dbReference type="NCBI Taxonomy" id="1978155"/>
    <lineage>
        <taxon>Archaea</taxon>
        <taxon>Candidatus Marsarchaeota</taxon>
        <taxon>Candidatus Marsarchaeota group 1</taxon>
    </lineage>
</organism>
<dbReference type="EMBL" id="NEXC01000173">
    <property type="protein sequence ID" value="PSN81730.1"/>
    <property type="molecule type" value="Genomic_DNA"/>
</dbReference>
<gene>
    <name evidence="1" type="ORF">B9Q01_10495</name>
</gene>
<evidence type="ECO:0000313" key="1">
    <source>
        <dbReference type="EMBL" id="PSN81730.1"/>
    </source>
</evidence>
<evidence type="ECO:0008006" key="3">
    <source>
        <dbReference type="Google" id="ProtNLM"/>
    </source>
</evidence>
<dbReference type="Proteomes" id="UP000240880">
    <property type="component" value="Unassembled WGS sequence"/>
</dbReference>
<comment type="caution">
    <text evidence="1">The sequence shown here is derived from an EMBL/GenBank/DDBJ whole genome shotgun (WGS) entry which is preliminary data.</text>
</comment>
<evidence type="ECO:0000313" key="2">
    <source>
        <dbReference type="Proteomes" id="UP000240880"/>
    </source>
</evidence>
<dbReference type="InterPro" id="IPR036390">
    <property type="entry name" value="WH_DNA-bd_sf"/>
</dbReference>
<proteinExistence type="predicted"/>